<proteinExistence type="inferred from homology"/>
<evidence type="ECO:0000256" key="1">
    <source>
        <dbReference type="ARBA" id="ARBA00009370"/>
    </source>
</evidence>
<evidence type="ECO:0000313" key="5">
    <source>
        <dbReference type="EMBL" id="STY98577.1"/>
    </source>
</evidence>
<organism evidence="5 6">
    <name type="scientific">Moraxella ovis</name>
    <dbReference type="NCBI Taxonomy" id="29433"/>
    <lineage>
        <taxon>Bacteria</taxon>
        <taxon>Pseudomonadati</taxon>
        <taxon>Pseudomonadota</taxon>
        <taxon>Gammaproteobacteria</taxon>
        <taxon>Moraxellales</taxon>
        <taxon>Moraxellaceae</taxon>
        <taxon>Moraxella</taxon>
    </lineage>
</organism>
<keyword evidence="3" id="KW-0378">Hydrolase</keyword>
<dbReference type="SUPFAM" id="SSF51306">
    <property type="entry name" value="LexA/Signal peptidase"/>
    <property type="match status" value="1"/>
</dbReference>
<dbReference type="GO" id="GO:0016020">
    <property type="term" value="C:membrane"/>
    <property type="evidence" value="ECO:0007669"/>
    <property type="project" value="UniProtKB-SubCell"/>
</dbReference>
<dbReference type="AlphaFoldDB" id="A0A378QCE3"/>
<accession>A0A378QCE3</accession>
<gene>
    <name evidence="5" type="ORF">NCTC11227_02253</name>
</gene>
<evidence type="ECO:0000259" key="4">
    <source>
        <dbReference type="Pfam" id="PF10502"/>
    </source>
</evidence>
<dbReference type="RefSeq" id="WP_063515089.1">
    <property type="nucleotide sequence ID" value="NZ_CP011159.1"/>
</dbReference>
<comment type="catalytic activity">
    <reaction evidence="3">
        <text>Cleavage of hydrophobic, N-terminal signal or leader sequences from secreted and periplasmic proteins.</text>
        <dbReference type="EC" id="3.4.21.89"/>
    </reaction>
</comment>
<dbReference type="GO" id="GO:0004252">
    <property type="term" value="F:serine-type endopeptidase activity"/>
    <property type="evidence" value="ECO:0007669"/>
    <property type="project" value="InterPro"/>
</dbReference>
<dbReference type="PANTHER" id="PTHR43390:SF1">
    <property type="entry name" value="CHLOROPLAST PROCESSING PEPTIDASE"/>
    <property type="match status" value="1"/>
</dbReference>
<comment type="subcellular location">
    <subcellularLocation>
        <location evidence="3">Membrane</location>
        <topology evidence="3">Multi-pass membrane protein</topology>
    </subcellularLocation>
</comment>
<comment type="caution">
    <text evidence="3">Lacks conserved residue(s) required for the propagation of feature annotation.</text>
</comment>
<evidence type="ECO:0000256" key="3">
    <source>
        <dbReference type="RuleBase" id="RU362042"/>
    </source>
</evidence>
<dbReference type="PANTHER" id="PTHR43390">
    <property type="entry name" value="SIGNAL PEPTIDASE I"/>
    <property type="match status" value="1"/>
</dbReference>
<dbReference type="InterPro" id="IPR036286">
    <property type="entry name" value="LexA/Signal_pep-like_sf"/>
</dbReference>
<keyword evidence="3 5" id="KW-0645">Protease</keyword>
<dbReference type="Proteomes" id="UP000255102">
    <property type="component" value="Unassembled WGS sequence"/>
</dbReference>
<dbReference type="GO" id="GO:0006465">
    <property type="term" value="P:signal peptide processing"/>
    <property type="evidence" value="ECO:0007669"/>
    <property type="project" value="InterPro"/>
</dbReference>
<keyword evidence="3" id="KW-0472">Membrane</keyword>
<name>A0A378QCE3_9GAMM</name>
<comment type="similarity">
    <text evidence="1 3">Belongs to the peptidase S26 family.</text>
</comment>
<dbReference type="EMBL" id="UGPW01000002">
    <property type="protein sequence ID" value="STY98577.1"/>
    <property type="molecule type" value="Genomic_DNA"/>
</dbReference>
<dbReference type="GO" id="GO:0009003">
    <property type="term" value="F:signal peptidase activity"/>
    <property type="evidence" value="ECO:0007669"/>
    <property type="project" value="UniProtKB-EC"/>
</dbReference>
<dbReference type="EC" id="3.4.21.89" evidence="3"/>
<evidence type="ECO:0000256" key="2">
    <source>
        <dbReference type="ARBA" id="ARBA00019232"/>
    </source>
</evidence>
<reference evidence="5 6" key="1">
    <citation type="submission" date="2018-06" db="EMBL/GenBank/DDBJ databases">
        <authorList>
            <consortium name="Pathogen Informatics"/>
            <person name="Doyle S."/>
        </authorList>
    </citation>
    <scope>NUCLEOTIDE SEQUENCE [LARGE SCALE GENOMIC DNA]</scope>
    <source>
        <strain evidence="5 6">NCTC11227</strain>
    </source>
</reference>
<dbReference type="Gene3D" id="2.10.109.10">
    <property type="entry name" value="Umud Fragment, subunit A"/>
    <property type="match status" value="1"/>
</dbReference>
<feature type="transmembrane region" description="Helical" evidence="3">
    <location>
        <begin position="20"/>
        <end position="37"/>
    </location>
</feature>
<dbReference type="InterPro" id="IPR000223">
    <property type="entry name" value="Pept_S26A_signal_pept_1"/>
</dbReference>
<sequence length="182" mass="20555">MDVMQPKVKYFLWCKLTRTNLILLVVGLVFVLAALLVRTNPKYDIHWNISESIKATFFIVDKAALPNRGDFVAFNYYDITAEAYKLGIMDTPPKVVFIKQVVGVAGDVVSQKNREFFVNGRSVGVAKVKSKQGRPLKANEFEGVIPLGFYYVYTPHKDSYDSRYADVGLIPVKEVKGKAYAY</sequence>
<protein>
    <recommendedName>
        <fullName evidence="2 3">Signal peptidase I</fullName>
        <ecNumber evidence="3">3.4.21.89</ecNumber>
    </recommendedName>
</protein>
<feature type="domain" description="Peptidase S26" evidence="4">
    <location>
        <begin position="21"/>
        <end position="180"/>
    </location>
</feature>
<dbReference type="NCBIfam" id="TIGR02227">
    <property type="entry name" value="sigpep_I_bact"/>
    <property type="match status" value="1"/>
</dbReference>
<keyword evidence="3" id="KW-0812">Transmembrane</keyword>
<evidence type="ECO:0000313" key="6">
    <source>
        <dbReference type="Proteomes" id="UP000255102"/>
    </source>
</evidence>
<dbReference type="Pfam" id="PF10502">
    <property type="entry name" value="Peptidase_S26"/>
    <property type="match status" value="1"/>
</dbReference>
<keyword evidence="3" id="KW-1133">Transmembrane helix</keyword>
<dbReference type="InterPro" id="IPR019533">
    <property type="entry name" value="Peptidase_S26"/>
</dbReference>